<dbReference type="Pfam" id="PF00535">
    <property type="entry name" value="Glycos_transf_2"/>
    <property type="match status" value="1"/>
</dbReference>
<dbReference type="PANTHER" id="PTHR43685:SF2">
    <property type="entry name" value="GLYCOSYLTRANSFERASE 2-LIKE DOMAIN-CONTAINING PROTEIN"/>
    <property type="match status" value="1"/>
</dbReference>
<protein>
    <submittedName>
        <fullName evidence="2">Glycosyltransferase</fullName>
    </submittedName>
</protein>
<reference evidence="2 3" key="1">
    <citation type="submission" date="2018-08" db="EMBL/GenBank/DDBJ databases">
        <title>Draft genome sequence of Pseudoalteromonas donghaensis HJ51.</title>
        <authorList>
            <person name="Oh J."/>
            <person name="Roh D."/>
        </authorList>
    </citation>
    <scope>NUCLEOTIDE SEQUENCE [LARGE SCALE GENOMIC DNA]</scope>
    <source>
        <strain evidence="2 3">HJ51</strain>
        <plasmid evidence="2 3">unnamed2</plasmid>
    </source>
</reference>
<feature type="domain" description="Glycosyltransferase 2-like" evidence="1">
    <location>
        <begin position="21"/>
        <end position="155"/>
    </location>
</feature>
<accession>A0AAD0S540</accession>
<dbReference type="PANTHER" id="PTHR43685">
    <property type="entry name" value="GLYCOSYLTRANSFERASE"/>
    <property type="match status" value="1"/>
</dbReference>
<dbReference type="CDD" id="cd00761">
    <property type="entry name" value="Glyco_tranf_GTA_type"/>
    <property type="match status" value="1"/>
</dbReference>
<evidence type="ECO:0000313" key="3">
    <source>
        <dbReference type="Proteomes" id="UP000264605"/>
    </source>
</evidence>
<sequence>MTSCSEVTEYSLTHAWQVAAIIATKNRSDLLKNRALHSILNQSRLPDYLIVVDDSPENVQQQNRYIVESLALSNCHKQYLINQRTQGASGAWNTAVDYLCAQQGKYFDSLFLAFLDDDDEWHSDYLERCLATASMKNCNMVAAGFYRYESNDQPPIESLPPTFLDEDLFLRGNPGIQGSNLFLSLDIMLMAGCFDEHLVSSTDRDLCIRLCEIGSLQYHSIDEVLLNHYADSCRQRLSTPNSPSKQNGLSAFWQKYNGRMNNTQHDAFLKRAQNLFNWQPKSPLLPQATSTSAVQFGLTLGVDLGNISFGQLKNLIIKIHQVDQQNLVGFNLILTAVTEVLNLNDLNTFLEFLGSQGITYYNLCDQQTCVETATAIVAQENVGHSAWVLKNRWHQEQLMDKGDNDTLTLLSRLGAYQLNCVTFDDQFKKQQKELVQRIKQCRVEVAQSRISKLFCIDDLKLLGTGSEAIVMTDGKRVFKCIDYWKTRIPTKQIKFLQQSCSKWHDLPGLYALNEVFINGTSLVLTYPYEESIPYQGGDSEHVINLLHSCSKAGIVCNNIHPKNLIKTKYEVKLIDYGSDIRPWNELGFEHMARRAYLAIHHADNPRLKSLMRQSLQTINMPEMQGYQVFRQRLAGIDCNLEQANRARLSLAPSGPVTPFVLTIGVITGDAYKLLPLLNSIAELEQCSYLSEVNTIVLCNGCSTRIVEDVLMHSKRPLSTIRIISETQQIEDTENGLFGRCFTSRQAGQVGIAHARSMLQKYVGLECETKPGSVAWILDDDMRLDARAKQYLPWLPRFRQNGIDVVIGQYEGSSPNPPLNGLRGQLLDLLHNLRWLETLSNDIELPDRSSENTILRTKYPDYYYDLSRKHSGHVEAPFWIEPAYVGETVAEARARLFAFAPMLVTGFPLTRGIIPSCTENPLMAAKDTVNRGGNTFVLNPKALTQVPNLIPIINDREARRSDMLWAIANKHHNRLNIKSAPFPVQHTGRVQNEKILDLEKVQDEIMGSALYAGLQEFLSAKEQHNLVFNPDEISDVWQATRNARNTRLARLTLSYYRINGLAQALSKYPELTELSEYLARSFNFSAIEKLKNQVEQMNEHHICDFLNQIVPQSARFANAHKNTFEIVE</sequence>
<gene>
    <name evidence="2" type="ORF">D0907_20405</name>
</gene>
<keyword evidence="2" id="KW-0614">Plasmid</keyword>
<evidence type="ECO:0000259" key="1">
    <source>
        <dbReference type="Pfam" id="PF00535"/>
    </source>
</evidence>
<dbReference type="AlphaFoldDB" id="A0AAD0S540"/>
<dbReference type="InterPro" id="IPR050834">
    <property type="entry name" value="Glycosyltransf_2"/>
</dbReference>
<evidence type="ECO:0000313" key="2">
    <source>
        <dbReference type="EMBL" id="AXV67693.1"/>
    </source>
</evidence>
<organism evidence="2 3">
    <name type="scientific">Pseudoalteromonas lipolytica</name>
    <dbReference type="NCBI Taxonomy" id="570156"/>
    <lineage>
        <taxon>Bacteria</taxon>
        <taxon>Pseudomonadati</taxon>
        <taxon>Pseudomonadota</taxon>
        <taxon>Gammaproteobacteria</taxon>
        <taxon>Alteromonadales</taxon>
        <taxon>Pseudoalteromonadaceae</taxon>
        <taxon>Pseudoalteromonas</taxon>
    </lineage>
</organism>
<geneLocation type="plasmid" evidence="2 3">
    <name>unnamed2</name>
</geneLocation>
<dbReference type="Gene3D" id="3.90.550.10">
    <property type="entry name" value="Spore Coat Polysaccharide Biosynthesis Protein SpsA, Chain A"/>
    <property type="match status" value="1"/>
</dbReference>
<proteinExistence type="predicted"/>
<dbReference type="SUPFAM" id="SSF53448">
    <property type="entry name" value="Nucleotide-diphospho-sugar transferases"/>
    <property type="match status" value="1"/>
</dbReference>
<dbReference type="InterPro" id="IPR001173">
    <property type="entry name" value="Glyco_trans_2-like"/>
</dbReference>
<dbReference type="Proteomes" id="UP000264605">
    <property type="component" value="Plasmid unnamed2"/>
</dbReference>
<dbReference type="EMBL" id="CP032092">
    <property type="protein sequence ID" value="AXV67693.1"/>
    <property type="molecule type" value="Genomic_DNA"/>
</dbReference>
<dbReference type="KEGG" id="pdj:D0907_20405"/>
<name>A0AAD0S540_9GAMM</name>
<dbReference type="InterPro" id="IPR029044">
    <property type="entry name" value="Nucleotide-diphossugar_trans"/>
</dbReference>